<organism evidence="2 4">
    <name type="scientific">Spiroplasma melliferum</name>
    <dbReference type="NCBI Taxonomy" id="2134"/>
    <lineage>
        <taxon>Bacteria</taxon>
        <taxon>Bacillati</taxon>
        <taxon>Mycoplasmatota</taxon>
        <taxon>Mollicutes</taxon>
        <taxon>Entomoplasmatales</taxon>
        <taxon>Spiroplasmataceae</taxon>
        <taxon>Spiroplasma</taxon>
    </lineage>
</organism>
<evidence type="ECO:0000256" key="1">
    <source>
        <dbReference type="SAM" id="Phobius"/>
    </source>
</evidence>
<dbReference type="Proteomes" id="UP000298715">
    <property type="component" value="Chromosome"/>
</dbReference>
<feature type="transmembrane region" description="Helical" evidence="1">
    <location>
        <begin position="44"/>
        <end position="70"/>
    </location>
</feature>
<protein>
    <submittedName>
        <fullName evidence="2">Spiroplasmavirus-related protein</fullName>
    </submittedName>
</protein>
<dbReference type="EMBL" id="CP029202">
    <property type="protein sequence ID" value="QCO23814.1"/>
    <property type="molecule type" value="Genomic_DNA"/>
</dbReference>
<name>A0ABX5U807_SPIME</name>
<evidence type="ECO:0000313" key="3">
    <source>
        <dbReference type="EMBL" id="QCO23814.1"/>
    </source>
</evidence>
<gene>
    <name evidence="2" type="ORF">SRED_001903</name>
    <name evidence="3" type="ORF">SRED_002288</name>
</gene>
<accession>A0ABX5U807</accession>
<keyword evidence="1" id="KW-1133">Transmembrane helix</keyword>
<proteinExistence type="predicted"/>
<keyword evidence="4" id="KW-1185">Reference proteome</keyword>
<dbReference type="EMBL" id="CP029202">
    <property type="protein sequence ID" value="QCO23434.1"/>
    <property type="molecule type" value="Genomic_DNA"/>
</dbReference>
<keyword evidence="1" id="KW-0472">Membrane</keyword>
<reference evidence="2 4" key="1">
    <citation type="submission" date="2018-05" db="EMBL/GenBank/DDBJ databases">
        <title>Compelete Genome Sequence of Spiroplasma melliferum.</title>
        <authorList>
            <person name="Davis R.E."/>
            <person name="Shao J.Y."/>
            <person name="Zhao Y."/>
            <person name="Gasparich G.E."/>
        </authorList>
    </citation>
    <scope>NUCLEOTIDE SEQUENCE [LARGE SCALE GENOMIC DNA]</scope>
    <source>
        <strain evidence="2 4">AS576</strain>
    </source>
</reference>
<keyword evidence="1" id="KW-0812">Transmembrane</keyword>
<evidence type="ECO:0000313" key="4">
    <source>
        <dbReference type="Proteomes" id="UP000298715"/>
    </source>
</evidence>
<sequence>MKNKFKFLKLNWWKIIIYILINLLGLLLLYFVNINELKFLIKKLGFIGNLMCVGYLLIWNVLSNFLIYIIEFLKKIKKGSGKDD</sequence>
<evidence type="ECO:0000313" key="2">
    <source>
        <dbReference type="EMBL" id="QCO23434.1"/>
    </source>
</evidence>
<feature type="transmembrane region" description="Helical" evidence="1">
    <location>
        <begin position="12"/>
        <end position="32"/>
    </location>
</feature>